<dbReference type="Proteomes" id="UP000011859">
    <property type="component" value="Chromosome"/>
</dbReference>
<dbReference type="HOGENOM" id="CLU_059374_0_0_6"/>
<gene>
    <name evidence="3" type="ORF">R2APBS1_1985</name>
</gene>
<feature type="domain" description="TraK C-terminal" evidence="2">
    <location>
        <begin position="171"/>
        <end position="278"/>
    </location>
</feature>
<name>M4NHI2_9GAMM</name>
<dbReference type="KEGG" id="rhd:R2APBS1_1985"/>
<organism evidence="3 4">
    <name type="scientific">Rhodanobacter denitrificans</name>
    <dbReference type="NCBI Taxonomy" id="666685"/>
    <lineage>
        <taxon>Bacteria</taxon>
        <taxon>Pseudomonadati</taxon>
        <taxon>Pseudomonadota</taxon>
        <taxon>Gammaproteobacteria</taxon>
        <taxon>Lysobacterales</taxon>
        <taxon>Rhodanobacteraceae</taxon>
        <taxon>Rhodanobacter</taxon>
    </lineage>
</organism>
<keyword evidence="4" id="KW-1185">Reference proteome</keyword>
<dbReference type="eggNOG" id="ENOG502Z7SN">
    <property type="taxonomic scope" value="Bacteria"/>
</dbReference>
<dbReference type="GeneID" id="72428719"/>
<feature type="chain" id="PRO_5004056205" evidence="1">
    <location>
        <begin position="23"/>
        <end position="301"/>
    </location>
</feature>
<evidence type="ECO:0000259" key="2">
    <source>
        <dbReference type="Pfam" id="PF23536"/>
    </source>
</evidence>
<keyword evidence="1" id="KW-0732">Signal</keyword>
<reference evidence="3 4" key="1">
    <citation type="submission" date="2012-04" db="EMBL/GenBank/DDBJ databases">
        <title>Complete genome of Rhodanobacter sp. 2APBS1.</title>
        <authorList>
            <consortium name="US DOE Joint Genome Institute"/>
            <person name="Huntemann M."/>
            <person name="Wei C.-L."/>
            <person name="Han J."/>
            <person name="Detter J.C."/>
            <person name="Han C."/>
            <person name="Tapia R."/>
            <person name="Munk A.C.C."/>
            <person name="Chen A."/>
            <person name="Krypides N."/>
            <person name="Mavromatis K."/>
            <person name="Markowitz V."/>
            <person name="Szeto E."/>
            <person name="Ivanova N."/>
            <person name="Mikhailova N."/>
            <person name="Ovchinnikova G."/>
            <person name="Pagani I."/>
            <person name="Pati A."/>
            <person name="Goodwin L."/>
            <person name="Peters L."/>
            <person name="Pitluck S."/>
            <person name="Woyke T."/>
            <person name="Prakash O."/>
            <person name="Elkins J."/>
            <person name="Brown S."/>
            <person name="Palumbo A."/>
            <person name="Hemme C."/>
            <person name="Zhou J."/>
            <person name="Watson D."/>
            <person name="Jardine P."/>
            <person name="Kostka J."/>
            <person name="Green S."/>
        </authorList>
    </citation>
    <scope>NUCLEOTIDE SEQUENCE [LARGE SCALE GENOMIC DNA]</scope>
    <source>
        <strain evidence="3 4">2APBS1</strain>
    </source>
</reference>
<dbReference type="EMBL" id="CP003470">
    <property type="protein sequence ID" value="AGG89108.1"/>
    <property type="molecule type" value="Genomic_DNA"/>
</dbReference>
<feature type="signal peptide" evidence="1">
    <location>
        <begin position="1"/>
        <end position="22"/>
    </location>
</feature>
<dbReference type="InterPro" id="IPR055397">
    <property type="entry name" value="TraK_C"/>
</dbReference>
<proteinExistence type="predicted"/>
<dbReference type="AlphaFoldDB" id="M4NHI2"/>
<dbReference type="Pfam" id="PF23536">
    <property type="entry name" value="TraK_C"/>
    <property type="match status" value="1"/>
</dbReference>
<evidence type="ECO:0000313" key="4">
    <source>
        <dbReference type="Proteomes" id="UP000011859"/>
    </source>
</evidence>
<evidence type="ECO:0000313" key="3">
    <source>
        <dbReference type="EMBL" id="AGG89108.1"/>
    </source>
</evidence>
<dbReference type="OrthoDB" id="5298536at2"/>
<protein>
    <submittedName>
        <fullName evidence="3">TraK protein</fullName>
    </submittedName>
</protein>
<sequence precursor="true">MRIRSPWWATSLLALASSVTMAATPVRTAGDATFSGVPSSVVAGIRATPPKAADLQPKQYTFDVRPGAMLRSELARGFLNRIVTPFVSPIVKSISPIKVQTAGSSIFVSVDPAQQEPVVLYVMDKGDELDAVSLMLYPKDVGPVEIDLRRPGVPGGTNPALRYDDSKASSWEQSAPFAETLTNLMRTLAQHKVPPGYDFRTYAASDAMPPCEQAGLRVTPRQVISGHDMVAFVGELTNTTSTPIEFQEQTCGVRGVLAVASWPGPLLQPHQSSEVYVVVRRASLVDGTQVRPSALSVEGVQ</sequence>
<dbReference type="RefSeq" id="WP_015447833.1">
    <property type="nucleotide sequence ID" value="NC_020541.1"/>
</dbReference>
<dbReference type="STRING" id="666685.R2APBS1_1985"/>
<evidence type="ECO:0000256" key="1">
    <source>
        <dbReference type="SAM" id="SignalP"/>
    </source>
</evidence>
<accession>M4NHI2</accession>